<evidence type="ECO:0000256" key="6">
    <source>
        <dbReference type="ARBA" id="ARBA00022833"/>
    </source>
</evidence>
<evidence type="ECO:0000256" key="5">
    <source>
        <dbReference type="ARBA" id="ARBA00022801"/>
    </source>
</evidence>
<dbReference type="SUPFAM" id="SSF55486">
    <property type="entry name" value="Metalloproteases ('zincins'), catalytic domain"/>
    <property type="match status" value="1"/>
</dbReference>
<dbReference type="Gene3D" id="3.40.390.10">
    <property type="entry name" value="Collagenase (Catalytic Domain)"/>
    <property type="match status" value="1"/>
</dbReference>
<dbReference type="Pfam" id="PF01431">
    <property type="entry name" value="Peptidase_M13"/>
    <property type="match status" value="1"/>
</dbReference>
<reference evidence="11" key="1">
    <citation type="journal article" date="2016" name="Ticks Tick Borne Dis.">
        <title>De novo assembly and annotation of the salivary gland transcriptome of Rhipicephalus appendiculatus male and female ticks during blood feeding.</title>
        <authorList>
            <person name="de Castro M.H."/>
            <person name="de Klerk D."/>
            <person name="Pienaar R."/>
            <person name="Latif A.A."/>
            <person name="Rees D.J."/>
            <person name="Mans B.J."/>
        </authorList>
    </citation>
    <scope>NUCLEOTIDE SEQUENCE</scope>
    <source>
        <tissue evidence="11">Salivary glands</tissue>
    </source>
</reference>
<keyword evidence="7" id="KW-0482">Metalloprotease</keyword>
<evidence type="ECO:0000256" key="8">
    <source>
        <dbReference type="SAM" id="SignalP"/>
    </source>
</evidence>
<dbReference type="GO" id="GO:0004222">
    <property type="term" value="F:metalloendopeptidase activity"/>
    <property type="evidence" value="ECO:0007669"/>
    <property type="project" value="InterPro"/>
</dbReference>
<dbReference type="AlphaFoldDB" id="A0A131Z1H3"/>
<name>A0A131Z1H3_RHIAP</name>
<keyword evidence="8" id="KW-0732">Signal</keyword>
<evidence type="ECO:0000256" key="4">
    <source>
        <dbReference type="ARBA" id="ARBA00022723"/>
    </source>
</evidence>
<dbReference type="CDD" id="cd08662">
    <property type="entry name" value="M13"/>
    <property type="match status" value="1"/>
</dbReference>
<protein>
    <submittedName>
        <fullName evidence="11">Gluzincin</fullName>
    </submittedName>
</protein>
<evidence type="ECO:0000313" key="11">
    <source>
        <dbReference type="EMBL" id="JAP84778.1"/>
    </source>
</evidence>
<dbReference type="Pfam" id="PF05649">
    <property type="entry name" value="Peptidase_M13_N"/>
    <property type="match status" value="1"/>
</dbReference>
<feature type="domain" description="Peptidase M13 N-terminal" evidence="10">
    <location>
        <begin position="54"/>
        <end position="444"/>
    </location>
</feature>
<evidence type="ECO:0000256" key="1">
    <source>
        <dbReference type="ARBA" id="ARBA00001947"/>
    </source>
</evidence>
<evidence type="ECO:0000256" key="3">
    <source>
        <dbReference type="ARBA" id="ARBA00022670"/>
    </source>
</evidence>
<dbReference type="InterPro" id="IPR024079">
    <property type="entry name" value="MetalloPept_cat_dom_sf"/>
</dbReference>
<evidence type="ECO:0000256" key="2">
    <source>
        <dbReference type="ARBA" id="ARBA00007357"/>
    </source>
</evidence>
<dbReference type="InterPro" id="IPR008753">
    <property type="entry name" value="Peptidase_M13_N"/>
</dbReference>
<comment type="similarity">
    <text evidence="2">Belongs to the peptidase M13 family.</text>
</comment>
<feature type="domain" description="Peptidase M13 C-terminal" evidence="9">
    <location>
        <begin position="505"/>
        <end position="707"/>
    </location>
</feature>
<dbReference type="EMBL" id="GEDV01003779">
    <property type="protein sequence ID" value="JAP84778.1"/>
    <property type="molecule type" value="Transcribed_RNA"/>
</dbReference>
<sequence length="710" mass="81971">MNLYRLLCLLTVVCFAFTKPREHHIDTSFTVCNSTVCKARAKLINDSLNTSVDPCDDFYSYACGGWINNHTLPPSRSSYGNFDVLHEELQATLKAVLENMTEVSEETVIKNAKVMYNACVAIPTAPDRRDILLDILNTSGFSQWPITDTSGTQLKNLTQVLEVTGADPIFNFYIDRDVQKLSNYVVQMDQTSFMKLGRNQLIDPYSEYNKNITEAYKKLLEVAVRFVHPNITERDLTTIVCDIMFLEREMANMTAPPEERRNTLEIYHRATISELECNYTNIPLLKLLNKEFSIANITLNESETVEMYALSYYAKLNDYLPKINLETLYNYAGARIVLGWVSDLSSAYRNASFEFSKIAWGVQKETERWEQCVSYLGRGMQQVIDHMYVTKKFSAEAKKEVEHYVGNISEAFRKELENSTWMDNGTRNASLEKLNKMRLKIGYPEYILNKTFLEERYKYVPELNISDHFTNMWRYLDKNNYIFLYQKLRLPYDTESWVVRSAVVNAYYNPSTNDMLYPSGILQGLFYQHGLPSSLNYGSLGSVIGHEITHGFDDEGSQYDADGKLENWWSNQTRTKFTNKAECFVRQYGNITDKMANMTLNGVNTLGENIADNGGVRMAFKAFTSLMEDVRLEGLTNITSKKMFFIAQAMVWCKLSTEASLRMMIQYDPHSPYKYRVNQVLRNMQAFSTVFQCKANSSMFLEEKKRCTLW</sequence>
<dbReference type="GO" id="GO:0005886">
    <property type="term" value="C:plasma membrane"/>
    <property type="evidence" value="ECO:0007669"/>
    <property type="project" value="TreeGrafter"/>
</dbReference>
<dbReference type="Gene3D" id="1.10.1380.10">
    <property type="entry name" value="Neutral endopeptidase , domain2"/>
    <property type="match status" value="1"/>
</dbReference>
<keyword evidence="6" id="KW-0862">Zinc</keyword>
<evidence type="ECO:0000259" key="9">
    <source>
        <dbReference type="Pfam" id="PF01431"/>
    </source>
</evidence>
<keyword evidence="3" id="KW-0645">Protease</keyword>
<feature type="chain" id="PRO_5007286511" evidence="8">
    <location>
        <begin position="19"/>
        <end position="710"/>
    </location>
</feature>
<keyword evidence="5" id="KW-0378">Hydrolase</keyword>
<accession>A0A131Z1H3</accession>
<keyword evidence="4" id="KW-0479">Metal-binding</keyword>
<proteinExistence type="inferred from homology"/>
<dbReference type="PANTHER" id="PTHR11733">
    <property type="entry name" value="ZINC METALLOPROTEASE FAMILY M13 NEPRILYSIN-RELATED"/>
    <property type="match status" value="1"/>
</dbReference>
<feature type="signal peptide" evidence="8">
    <location>
        <begin position="1"/>
        <end position="18"/>
    </location>
</feature>
<dbReference type="PANTHER" id="PTHR11733:SF237">
    <property type="entry name" value="NEPRILYSIN-LIKE 4"/>
    <property type="match status" value="1"/>
</dbReference>
<dbReference type="InterPro" id="IPR042089">
    <property type="entry name" value="Peptidase_M13_dom_2"/>
</dbReference>
<evidence type="ECO:0000256" key="7">
    <source>
        <dbReference type="ARBA" id="ARBA00023049"/>
    </source>
</evidence>
<evidence type="ECO:0000259" key="10">
    <source>
        <dbReference type="Pfam" id="PF05649"/>
    </source>
</evidence>
<organism evidence="11">
    <name type="scientific">Rhipicephalus appendiculatus</name>
    <name type="common">Brown ear tick</name>
    <dbReference type="NCBI Taxonomy" id="34631"/>
    <lineage>
        <taxon>Eukaryota</taxon>
        <taxon>Metazoa</taxon>
        <taxon>Ecdysozoa</taxon>
        <taxon>Arthropoda</taxon>
        <taxon>Chelicerata</taxon>
        <taxon>Arachnida</taxon>
        <taxon>Acari</taxon>
        <taxon>Parasitiformes</taxon>
        <taxon>Ixodida</taxon>
        <taxon>Ixodoidea</taxon>
        <taxon>Ixodidae</taxon>
        <taxon>Rhipicephalinae</taxon>
        <taxon>Rhipicephalus</taxon>
        <taxon>Rhipicephalus</taxon>
    </lineage>
</organism>
<comment type="cofactor">
    <cofactor evidence="1">
        <name>Zn(2+)</name>
        <dbReference type="ChEBI" id="CHEBI:29105"/>
    </cofactor>
</comment>
<dbReference type="PRINTS" id="PR00786">
    <property type="entry name" value="NEPRILYSIN"/>
</dbReference>
<dbReference type="GO" id="GO:0016485">
    <property type="term" value="P:protein processing"/>
    <property type="evidence" value="ECO:0007669"/>
    <property type="project" value="TreeGrafter"/>
</dbReference>
<dbReference type="GO" id="GO:0046872">
    <property type="term" value="F:metal ion binding"/>
    <property type="evidence" value="ECO:0007669"/>
    <property type="project" value="UniProtKB-KW"/>
</dbReference>
<dbReference type="InterPro" id="IPR018497">
    <property type="entry name" value="Peptidase_M13_C"/>
</dbReference>
<dbReference type="InterPro" id="IPR000718">
    <property type="entry name" value="Peptidase_M13"/>
</dbReference>
<dbReference type="PROSITE" id="PS51885">
    <property type="entry name" value="NEPRILYSIN"/>
    <property type="match status" value="1"/>
</dbReference>